<evidence type="ECO:0000313" key="2">
    <source>
        <dbReference type="Proteomes" id="UP000319143"/>
    </source>
</evidence>
<proteinExistence type="predicted"/>
<dbReference type="EMBL" id="SJPV01000003">
    <property type="protein sequence ID" value="TWU39437.1"/>
    <property type="molecule type" value="Genomic_DNA"/>
</dbReference>
<dbReference type="AlphaFoldDB" id="A0A5C6DU52"/>
<comment type="caution">
    <text evidence="1">The sequence shown here is derived from an EMBL/GenBank/DDBJ whole genome shotgun (WGS) entry which is preliminary data.</text>
</comment>
<organism evidence="1 2">
    <name type="scientific">Novipirellula artificiosorum</name>
    <dbReference type="NCBI Taxonomy" id="2528016"/>
    <lineage>
        <taxon>Bacteria</taxon>
        <taxon>Pseudomonadati</taxon>
        <taxon>Planctomycetota</taxon>
        <taxon>Planctomycetia</taxon>
        <taxon>Pirellulales</taxon>
        <taxon>Pirellulaceae</taxon>
        <taxon>Novipirellula</taxon>
    </lineage>
</organism>
<reference evidence="1 2" key="1">
    <citation type="submission" date="2019-02" db="EMBL/GenBank/DDBJ databases">
        <title>Deep-cultivation of Planctomycetes and their phenomic and genomic characterization uncovers novel biology.</title>
        <authorList>
            <person name="Wiegand S."/>
            <person name="Jogler M."/>
            <person name="Boedeker C."/>
            <person name="Pinto D."/>
            <person name="Vollmers J."/>
            <person name="Rivas-Marin E."/>
            <person name="Kohn T."/>
            <person name="Peeters S.H."/>
            <person name="Heuer A."/>
            <person name="Rast P."/>
            <person name="Oberbeckmann S."/>
            <person name="Bunk B."/>
            <person name="Jeske O."/>
            <person name="Meyerdierks A."/>
            <person name="Storesund J.E."/>
            <person name="Kallscheuer N."/>
            <person name="Luecker S."/>
            <person name="Lage O.M."/>
            <person name="Pohl T."/>
            <person name="Merkel B.J."/>
            <person name="Hornburger P."/>
            <person name="Mueller R.-W."/>
            <person name="Bruemmer F."/>
            <person name="Labrenz M."/>
            <person name="Spormann A.M."/>
            <person name="Op Den Camp H."/>
            <person name="Overmann J."/>
            <person name="Amann R."/>
            <person name="Jetten M.S.M."/>
            <person name="Mascher T."/>
            <person name="Medema M.H."/>
            <person name="Devos D.P."/>
            <person name="Kaster A.-K."/>
            <person name="Ovreas L."/>
            <person name="Rohde M."/>
            <person name="Galperin M.Y."/>
            <person name="Jogler C."/>
        </authorList>
    </citation>
    <scope>NUCLEOTIDE SEQUENCE [LARGE SCALE GENOMIC DNA]</scope>
    <source>
        <strain evidence="1 2">Poly41</strain>
    </source>
</reference>
<name>A0A5C6DU52_9BACT</name>
<evidence type="ECO:0000313" key="1">
    <source>
        <dbReference type="EMBL" id="TWU39437.1"/>
    </source>
</evidence>
<sequence>MANKQSIIDAAPIQPVVTVRVGNLVMVGQDQMKHVIETFVKKDTNITDRLATPS</sequence>
<accession>A0A5C6DU52</accession>
<dbReference type="Proteomes" id="UP000319143">
    <property type="component" value="Unassembled WGS sequence"/>
</dbReference>
<keyword evidence="2" id="KW-1185">Reference proteome</keyword>
<gene>
    <name evidence="1" type="ORF">Poly41_22610</name>
</gene>
<protein>
    <submittedName>
        <fullName evidence="1">Uncharacterized protein</fullName>
    </submittedName>
</protein>